<dbReference type="SUPFAM" id="SSF51306">
    <property type="entry name" value="LexA/Signal peptidase"/>
    <property type="match status" value="1"/>
</dbReference>
<gene>
    <name evidence="2" type="ORF">SDC9_58282</name>
</gene>
<organism evidence="2">
    <name type="scientific">bioreactor metagenome</name>
    <dbReference type="NCBI Taxonomy" id="1076179"/>
    <lineage>
        <taxon>unclassified sequences</taxon>
        <taxon>metagenomes</taxon>
        <taxon>ecological metagenomes</taxon>
    </lineage>
</organism>
<dbReference type="Pfam" id="PF00717">
    <property type="entry name" value="Peptidase_S24"/>
    <property type="match status" value="1"/>
</dbReference>
<reference evidence="2" key="1">
    <citation type="submission" date="2019-08" db="EMBL/GenBank/DDBJ databases">
        <authorList>
            <person name="Kucharzyk K."/>
            <person name="Murdoch R.W."/>
            <person name="Higgins S."/>
            <person name="Loffler F."/>
        </authorList>
    </citation>
    <scope>NUCLEOTIDE SEQUENCE</scope>
</reference>
<dbReference type="EMBL" id="VSSQ01001898">
    <property type="protein sequence ID" value="MPM11931.1"/>
    <property type="molecule type" value="Genomic_DNA"/>
</dbReference>
<evidence type="ECO:0000259" key="1">
    <source>
        <dbReference type="Pfam" id="PF00717"/>
    </source>
</evidence>
<feature type="domain" description="Peptidase S24/S26A/S26B/S26C" evidence="1">
    <location>
        <begin position="15"/>
        <end position="76"/>
    </location>
</feature>
<dbReference type="InterPro" id="IPR036286">
    <property type="entry name" value="LexA/Signal_pep-like_sf"/>
</dbReference>
<comment type="caution">
    <text evidence="2">The sequence shown here is derived from an EMBL/GenBank/DDBJ whole genome shotgun (WGS) entry which is preliminary data.</text>
</comment>
<dbReference type="Gene3D" id="2.10.109.10">
    <property type="entry name" value="Umud Fragment, subunit A"/>
    <property type="match status" value="1"/>
</dbReference>
<dbReference type="AlphaFoldDB" id="A0A644X7Z3"/>
<accession>A0A644X7Z3</accession>
<dbReference type="InterPro" id="IPR015927">
    <property type="entry name" value="Peptidase_S24_S26A/B/C"/>
</dbReference>
<sequence>MYKGTENTMTAQKLKEGETCIIRGFGQSMTPILQSGQPVMVVPVTEETPLEKGDIVFCKVNGHFYLHKILAVKNETTYQIGNNHGHINGWVGRNTIYGKVSEILRQIQILNPRKFENCGGSYCS</sequence>
<name>A0A644X7Z3_9ZZZZ</name>
<proteinExistence type="predicted"/>
<evidence type="ECO:0000313" key="2">
    <source>
        <dbReference type="EMBL" id="MPM11931.1"/>
    </source>
</evidence>
<protein>
    <recommendedName>
        <fullName evidence="1">Peptidase S24/S26A/S26B/S26C domain-containing protein</fullName>
    </recommendedName>
</protein>